<evidence type="ECO:0000313" key="3">
    <source>
        <dbReference type="Proteomes" id="UP000243900"/>
    </source>
</evidence>
<sequence length="192" mass="21173">MNTPDARPWYQQFWVWFVIAIPALAVTFSLQFVYIAFTHQDPVVRGDWYQDGKSVNQSFIRSDRASALGLRADIRFDEVTGEVLPTASLPQWQQMPAIPAPATTADCPTRPAGWRESMRPWCSAASACSAARAARRWRKTLSPAGWKAITANATGAAGPPAHRCRPSCWRASTTLPRSRSSCVARDATPVPN</sequence>
<keyword evidence="1" id="KW-0812">Transmembrane</keyword>
<gene>
    <name evidence="2" type="ORF">C5O18_02820</name>
</gene>
<evidence type="ECO:0008006" key="4">
    <source>
        <dbReference type="Google" id="ProtNLM"/>
    </source>
</evidence>
<protein>
    <recommendedName>
        <fullName evidence="4">Nitrogen fixation protein FixH</fullName>
    </recommendedName>
</protein>
<dbReference type="Proteomes" id="UP000243900">
    <property type="component" value="Unassembled WGS sequence"/>
</dbReference>
<dbReference type="Pfam" id="PF05751">
    <property type="entry name" value="FixH"/>
    <property type="match status" value="1"/>
</dbReference>
<proteinExistence type="predicted"/>
<keyword evidence="3" id="KW-1185">Reference proteome</keyword>
<dbReference type="OrthoDB" id="5295180at2"/>
<dbReference type="AlphaFoldDB" id="A0A2P6AU73"/>
<keyword evidence="1" id="KW-1133">Transmembrane helix</keyword>
<name>A0A2P6AU73_9GAMM</name>
<evidence type="ECO:0000313" key="2">
    <source>
        <dbReference type="EMBL" id="PQA48931.1"/>
    </source>
</evidence>
<feature type="transmembrane region" description="Helical" evidence="1">
    <location>
        <begin position="13"/>
        <end position="37"/>
    </location>
</feature>
<organism evidence="2 3">
    <name type="scientific">Amnimonas aquatica</name>
    <dbReference type="NCBI Taxonomy" id="2094561"/>
    <lineage>
        <taxon>Bacteria</taxon>
        <taxon>Pseudomonadati</taxon>
        <taxon>Pseudomonadota</taxon>
        <taxon>Gammaproteobacteria</taxon>
        <taxon>Moraxellales</taxon>
        <taxon>Moraxellaceae</taxon>
        <taxon>Amnimonas</taxon>
    </lineage>
</organism>
<evidence type="ECO:0000256" key="1">
    <source>
        <dbReference type="SAM" id="Phobius"/>
    </source>
</evidence>
<keyword evidence="1" id="KW-0472">Membrane</keyword>
<comment type="caution">
    <text evidence="2">The sequence shown here is derived from an EMBL/GenBank/DDBJ whole genome shotgun (WGS) entry which is preliminary data.</text>
</comment>
<reference evidence="3" key="1">
    <citation type="submission" date="2018-02" db="EMBL/GenBank/DDBJ databases">
        <title>Genome sequencing of Solimonas sp. HR-BB.</title>
        <authorList>
            <person name="Lee Y."/>
            <person name="Jeon C.O."/>
        </authorList>
    </citation>
    <scope>NUCLEOTIDE SEQUENCE [LARGE SCALE GENOMIC DNA]</scope>
    <source>
        <strain evidence="3">HR-E</strain>
    </source>
</reference>
<dbReference type="EMBL" id="PTQZ01000035">
    <property type="protein sequence ID" value="PQA48931.1"/>
    <property type="molecule type" value="Genomic_DNA"/>
</dbReference>
<accession>A0A2P6AU73</accession>
<dbReference type="InterPro" id="IPR008620">
    <property type="entry name" value="FixH"/>
</dbReference>